<dbReference type="RefSeq" id="WP_132744987.1">
    <property type="nucleotide sequence ID" value="NZ_SLXK01000007.1"/>
</dbReference>
<keyword evidence="3" id="KW-1185">Reference proteome</keyword>
<protein>
    <submittedName>
        <fullName evidence="2">RimJ/RimL family protein N-acetyltransferase</fullName>
    </submittedName>
</protein>
<organism evidence="2 3">
    <name type="scientific">Scopulibacillus darangshiensis</name>
    <dbReference type="NCBI Taxonomy" id="442528"/>
    <lineage>
        <taxon>Bacteria</taxon>
        <taxon>Bacillati</taxon>
        <taxon>Bacillota</taxon>
        <taxon>Bacilli</taxon>
        <taxon>Bacillales</taxon>
        <taxon>Sporolactobacillaceae</taxon>
        <taxon>Scopulibacillus</taxon>
    </lineage>
</organism>
<dbReference type="PANTHER" id="PTHR43415:SF3">
    <property type="entry name" value="GNAT-FAMILY ACETYLTRANSFERASE"/>
    <property type="match status" value="1"/>
</dbReference>
<accession>A0A4R2P6P8</accession>
<dbReference type="CDD" id="cd04301">
    <property type="entry name" value="NAT_SF"/>
    <property type="match status" value="1"/>
</dbReference>
<dbReference type="GO" id="GO:0016747">
    <property type="term" value="F:acyltransferase activity, transferring groups other than amino-acyl groups"/>
    <property type="evidence" value="ECO:0007669"/>
    <property type="project" value="InterPro"/>
</dbReference>
<feature type="domain" description="N-acetyltransferase" evidence="1">
    <location>
        <begin position="15"/>
        <end position="170"/>
    </location>
</feature>
<dbReference type="Pfam" id="PF13302">
    <property type="entry name" value="Acetyltransf_3"/>
    <property type="match status" value="1"/>
</dbReference>
<evidence type="ECO:0000259" key="1">
    <source>
        <dbReference type="PROSITE" id="PS51186"/>
    </source>
</evidence>
<dbReference type="InterPro" id="IPR016181">
    <property type="entry name" value="Acyl_CoA_acyltransferase"/>
</dbReference>
<dbReference type="AlphaFoldDB" id="A0A4R2P6P8"/>
<dbReference type="Gene3D" id="3.40.630.30">
    <property type="match status" value="1"/>
</dbReference>
<gene>
    <name evidence="2" type="ORF">EV207_1072</name>
</gene>
<dbReference type="InterPro" id="IPR000182">
    <property type="entry name" value="GNAT_dom"/>
</dbReference>
<dbReference type="SUPFAM" id="SSF55729">
    <property type="entry name" value="Acyl-CoA N-acyltransferases (Nat)"/>
    <property type="match status" value="1"/>
</dbReference>
<comment type="caution">
    <text evidence="2">The sequence shown here is derived from an EMBL/GenBank/DDBJ whole genome shotgun (WGS) entry which is preliminary data.</text>
</comment>
<dbReference type="Proteomes" id="UP000295416">
    <property type="component" value="Unassembled WGS sequence"/>
</dbReference>
<sequence>MIKEYSEKFLKGKDIVLKEITAEYYEDFFLIENVSESRLLMNDDTPYPPTKSDLEKFLNGMSSDHDGYLFGIYRKEENKLIGSIGVSSVNWKNSTCDVGISLGPDFQGKGYGTDAMKTLITFIFNYLNINKIKLNVFGFNQRAIRSYEKCGFKTEGILREELFRFGKFNDIYAMGLLRSEWIQS</sequence>
<reference evidence="2 3" key="1">
    <citation type="submission" date="2019-03" db="EMBL/GenBank/DDBJ databases">
        <title>Genomic Encyclopedia of Type Strains, Phase IV (KMG-IV): sequencing the most valuable type-strain genomes for metagenomic binning, comparative biology and taxonomic classification.</title>
        <authorList>
            <person name="Goeker M."/>
        </authorList>
    </citation>
    <scope>NUCLEOTIDE SEQUENCE [LARGE SCALE GENOMIC DNA]</scope>
    <source>
        <strain evidence="2 3">DSM 19377</strain>
    </source>
</reference>
<dbReference type="OrthoDB" id="9795206at2"/>
<evidence type="ECO:0000313" key="3">
    <source>
        <dbReference type="Proteomes" id="UP000295416"/>
    </source>
</evidence>
<dbReference type="PROSITE" id="PS51186">
    <property type="entry name" value="GNAT"/>
    <property type="match status" value="1"/>
</dbReference>
<evidence type="ECO:0000313" key="2">
    <source>
        <dbReference type="EMBL" id="TCP29908.1"/>
    </source>
</evidence>
<keyword evidence="2" id="KW-0808">Transferase</keyword>
<dbReference type="EMBL" id="SLXK01000007">
    <property type="protein sequence ID" value="TCP29908.1"/>
    <property type="molecule type" value="Genomic_DNA"/>
</dbReference>
<proteinExistence type="predicted"/>
<name>A0A4R2P6P8_9BACL</name>
<dbReference type="PANTHER" id="PTHR43415">
    <property type="entry name" value="SPERMIDINE N(1)-ACETYLTRANSFERASE"/>
    <property type="match status" value="1"/>
</dbReference>